<dbReference type="PRINTS" id="PR00344">
    <property type="entry name" value="BCTRLSENSOR"/>
</dbReference>
<proteinExistence type="predicted"/>
<dbReference type="Gene3D" id="3.40.50.2300">
    <property type="match status" value="1"/>
</dbReference>
<keyword evidence="9" id="KW-1185">Reference proteome</keyword>
<dbReference type="InterPro" id="IPR011006">
    <property type="entry name" value="CheY-like_superfamily"/>
</dbReference>
<keyword evidence="8" id="KW-0418">Kinase</keyword>
<dbReference type="SUPFAM" id="SSF47384">
    <property type="entry name" value="Homodimeric domain of signal transducing histidine kinase"/>
    <property type="match status" value="1"/>
</dbReference>
<feature type="domain" description="Response regulatory" evidence="7">
    <location>
        <begin position="408"/>
        <end position="521"/>
    </location>
</feature>
<dbReference type="Pfam" id="PF00072">
    <property type="entry name" value="Response_reg"/>
    <property type="match status" value="1"/>
</dbReference>
<evidence type="ECO:0000256" key="1">
    <source>
        <dbReference type="ARBA" id="ARBA00000085"/>
    </source>
</evidence>
<keyword evidence="3" id="KW-0597">Phosphoprotein</keyword>
<dbReference type="Gene3D" id="3.30.565.10">
    <property type="entry name" value="Histidine kinase-like ATPase, C-terminal domain"/>
    <property type="match status" value="1"/>
</dbReference>
<dbReference type="Proteomes" id="UP000680116">
    <property type="component" value="Chromosome"/>
</dbReference>
<comment type="catalytic activity">
    <reaction evidence="1">
        <text>ATP + protein L-histidine = ADP + protein N-phospho-L-histidine.</text>
        <dbReference type="EC" id="2.7.13.3"/>
    </reaction>
</comment>
<dbReference type="Pfam" id="PF00512">
    <property type="entry name" value="HisKA"/>
    <property type="match status" value="1"/>
</dbReference>
<dbReference type="SMART" id="SM00448">
    <property type="entry name" value="REC"/>
    <property type="match status" value="1"/>
</dbReference>
<evidence type="ECO:0000313" key="8">
    <source>
        <dbReference type="EMBL" id="CAG4975311.1"/>
    </source>
</evidence>
<dbReference type="EC" id="2.7.13.3" evidence="2"/>
<keyword evidence="8" id="KW-0808">Transferase</keyword>
<evidence type="ECO:0000256" key="2">
    <source>
        <dbReference type="ARBA" id="ARBA00012438"/>
    </source>
</evidence>
<dbReference type="Pfam" id="PF02518">
    <property type="entry name" value="HATPase_c"/>
    <property type="match status" value="1"/>
</dbReference>
<dbReference type="CDD" id="cd00075">
    <property type="entry name" value="HATPase"/>
    <property type="match status" value="1"/>
</dbReference>
<protein>
    <recommendedName>
        <fullName evidence="2">histidine kinase</fullName>
        <ecNumber evidence="2">2.7.13.3</ecNumber>
    </recommendedName>
</protein>
<organism evidence="8 9">
    <name type="scientific">Novilysobacter luteus</name>
    <dbReference type="NCBI Taxonomy" id="2822368"/>
    <lineage>
        <taxon>Bacteria</taxon>
        <taxon>Pseudomonadati</taxon>
        <taxon>Pseudomonadota</taxon>
        <taxon>Gammaproteobacteria</taxon>
        <taxon>Lysobacterales</taxon>
        <taxon>Lysobacteraceae</taxon>
        <taxon>Novilysobacter</taxon>
    </lineage>
</organism>
<accession>A0ABM8UGW1</accession>
<dbReference type="SUPFAM" id="SSF52172">
    <property type="entry name" value="CheY-like"/>
    <property type="match status" value="2"/>
</dbReference>
<evidence type="ECO:0000259" key="7">
    <source>
        <dbReference type="SMART" id="SM00448"/>
    </source>
</evidence>
<evidence type="ECO:0000256" key="3">
    <source>
        <dbReference type="ARBA" id="ARBA00022553"/>
    </source>
</evidence>
<dbReference type="InterPro" id="IPR004358">
    <property type="entry name" value="Sig_transdc_His_kin-like_C"/>
</dbReference>
<evidence type="ECO:0000259" key="5">
    <source>
        <dbReference type="SMART" id="SM00387"/>
    </source>
</evidence>
<dbReference type="RefSeq" id="WP_215218440.1">
    <property type="nucleotide sequence ID" value="NZ_OU015430.1"/>
</dbReference>
<dbReference type="SUPFAM" id="SSF55874">
    <property type="entry name" value="ATPase domain of HSP90 chaperone/DNA topoisomerase II/histidine kinase"/>
    <property type="match status" value="1"/>
</dbReference>
<evidence type="ECO:0000313" key="9">
    <source>
        <dbReference type="Proteomes" id="UP000680116"/>
    </source>
</evidence>
<evidence type="ECO:0000259" key="6">
    <source>
        <dbReference type="SMART" id="SM00388"/>
    </source>
</evidence>
<dbReference type="SMART" id="SM00388">
    <property type="entry name" value="HisKA"/>
    <property type="match status" value="1"/>
</dbReference>
<dbReference type="InterPro" id="IPR003661">
    <property type="entry name" value="HisK_dim/P_dom"/>
</dbReference>
<dbReference type="Gene3D" id="1.10.287.130">
    <property type="match status" value="1"/>
</dbReference>
<dbReference type="InterPro" id="IPR036097">
    <property type="entry name" value="HisK_dim/P_sf"/>
</dbReference>
<feature type="domain" description="Signal transduction histidine kinase dimerisation/phosphoacceptor" evidence="6">
    <location>
        <begin position="160"/>
        <end position="226"/>
    </location>
</feature>
<evidence type="ECO:0000256" key="4">
    <source>
        <dbReference type="SAM" id="MobiDB-lite"/>
    </source>
</evidence>
<dbReference type="InterPro" id="IPR001789">
    <property type="entry name" value="Sig_transdc_resp-reg_receiver"/>
</dbReference>
<dbReference type="CDD" id="cd17580">
    <property type="entry name" value="REC_2_DhkD-like"/>
    <property type="match status" value="1"/>
</dbReference>
<dbReference type="PANTHER" id="PTHR43547">
    <property type="entry name" value="TWO-COMPONENT HISTIDINE KINASE"/>
    <property type="match status" value="1"/>
</dbReference>
<dbReference type="InterPro" id="IPR036890">
    <property type="entry name" value="HATPase_C_sf"/>
</dbReference>
<dbReference type="EMBL" id="OU015430">
    <property type="protein sequence ID" value="CAG4975311.1"/>
    <property type="molecule type" value="Genomic_DNA"/>
</dbReference>
<dbReference type="SMART" id="SM00387">
    <property type="entry name" value="HATPase_c"/>
    <property type="match status" value="1"/>
</dbReference>
<feature type="domain" description="Histidine kinase/HSP90-like ATPase" evidence="5">
    <location>
        <begin position="272"/>
        <end position="385"/>
    </location>
</feature>
<feature type="region of interest" description="Disordered" evidence="4">
    <location>
        <begin position="527"/>
        <end position="547"/>
    </location>
</feature>
<name>A0ABM8UGW1_9GAMM</name>
<gene>
    <name evidence="8" type="primary">rcsC_7</name>
    <name evidence="8" type="ORF">LYB30171_01885</name>
</gene>
<reference evidence="8 9" key="1">
    <citation type="submission" date="2021-04" db="EMBL/GenBank/DDBJ databases">
        <authorList>
            <person name="Rodrigo-Torres L."/>
            <person name="Arahal R. D."/>
            <person name="Lucena T."/>
        </authorList>
    </citation>
    <scope>NUCLEOTIDE SEQUENCE [LARGE SCALE GENOMIC DNA]</scope>
    <source>
        <strain evidence="8 9">CECT 30171</strain>
    </source>
</reference>
<dbReference type="CDD" id="cd00082">
    <property type="entry name" value="HisKA"/>
    <property type="match status" value="1"/>
</dbReference>
<dbReference type="PANTHER" id="PTHR43547:SF2">
    <property type="entry name" value="HYBRID SIGNAL TRANSDUCTION HISTIDINE KINASE C"/>
    <property type="match status" value="1"/>
</dbReference>
<dbReference type="GO" id="GO:0004673">
    <property type="term" value="F:protein histidine kinase activity"/>
    <property type="evidence" value="ECO:0007669"/>
    <property type="project" value="UniProtKB-EC"/>
</dbReference>
<sequence>MSTTGSEGTEQRVLLLLATARDNALTRDLLHRHNIQSHTCASAPALIAELSRGCAAVLVCEETMTPPGALGQLAQAVENQPNWSDLPVLMFTGGAPDSTVVGDAVAMLHNVTLLERPLRAAALLSAVRSALRARGRQYEIRGHLAVTERARAAEVEAMQRKDEFLAMLAHELRNPLAPINNALHLLAMDDSDPARRTQLREMMSRQVHHMVRLVDDLLEASRLSRGMITLHTGTIDLCEALAAAAELARPQIEAGRCRLVLDLPDHPLPVEADAVRIAQVFGNLLNNAAKYGCNGGHVEVAARARGDAVIVTVSDDGQGITEDVLPRVFELFTQGEQGYDGAREGLGIGLALVRSLVELHGGTVDAHSDGPGTGARFTVTLPLARDQPVQAVPPTRRTGASADARGDLRVLVVDDNLDAAASLGLLVESLGLRPRIAHDGRQALVEARAFHPQLVLLDIGMPGMDGYEVARRLLADSDGTPPVLAAVTGWNQPRDLRRALEAGFSHHFAKPADVEAIADLIQSLRPAPGHVAGQGQPADPRPALAQR</sequence>
<dbReference type="InterPro" id="IPR003594">
    <property type="entry name" value="HATPase_dom"/>
</dbReference>